<dbReference type="Proteomes" id="UP000192610">
    <property type="component" value="Unassembled WGS sequence"/>
</dbReference>
<evidence type="ECO:0000259" key="1">
    <source>
        <dbReference type="Pfam" id="PF05368"/>
    </source>
</evidence>
<proteinExistence type="predicted"/>
<dbReference type="STRING" id="354355.SAMN05660816_06381"/>
<dbReference type="InterPro" id="IPR051604">
    <property type="entry name" value="Ergot_Alk_Oxidoreductase"/>
</dbReference>
<dbReference type="PANTHER" id="PTHR43162">
    <property type="match status" value="1"/>
</dbReference>
<dbReference type="Gene3D" id="3.40.50.720">
    <property type="entry name" value="NAD(P)-binding Rossmann-like Domain"/>
    <property type="match status" value="1"/>
</dbReference>
<reference evidence="3" key="1">
    <citation type="submission" date="2016-04" db="EMBL/GenBank/DDBJ databases">
        <authorList>
            <person name="Chen L."/>
            <person name="Zhuang W."/>
            <person name="Wang G."/>
        </authorList>
    </citation>
    <scope>NUCLEOTIDE SEQUENCE [LARGE SCALE GENOMIC DNA]</scope>
    <source>
        <strain evidence="3">17621</strain>
    </source>
</reference>
<evidence type="ECO:0000313" key="3">
    <source>
        <dbReference type="Proteomes" id="UP000192610"/>
    </source>
</evidence>
<evidence type="ECO:0000313" key="2">
    <source>
        <dbReference type="EMBL" id="OQP46286.1"/>
    </source>
</evidence>
<comment type="caution">
    <text evidence="2">The sequence shown here is derived from an EMBL/GenBank/DDBJ whole genome shotgun (WGS) entry which is preliminary data.</text>
</comment>
<dbReference type="SUPFAM" id="SSF51735">
    <property type="entry name" value="NAD(P)-binding Rossmann-fold domains"/>
    <property type="match status" value="1"/>
</dbReference>
<feature type="domain" description="NmrA-like" evidence="1">
    <location>
        <begin position="2"/>
        <end position="264"/>
    </location>
</feature>
<dbReference type="EMBL" id="LVXG01000024">
    <property type="protein sequence ID" value="OQP46286.1"/>
    <property type="molecule type" value="Genomic_DNA"/>
</dbReference>
<organism evidence="2 3">
    <name type="scientific">Niastella yeongjuensis</name>
    <dbReference type="NCBI Taxonomy" id="354355"/>
    <lineage>
        <taxon>Bacteria</taxon>
        <taxon>Pseudomonadati</taxon>
        <taxon>Bacteroidota</taxon>
        <taxon>Chitinophagia</taxon>
        <taxon>Chitinophagales</taxon>
        <taxon>Chitinophagaceae</taxon>
        <taxon>Niastella</taxon>
    </lineage>
</organism>
<protein>
    <submittedName>
        <fullName evidence="2">NAD-dependent dehydratase</fullName>
    </submittedName>
</protein>
<gene>
    <name evidence="2" type="ORF">A4H97_31140</name>
</gene>
<dbReference type="Pfam" id="PF05368">
    <property type="entry name" value="NmrA"/>
    <property type="match status" value="1"/>
</dbReference>
<dbReference type="RefSeq" id="WP_081201975.1">
    <property type="nucleotide sequence ID" value="NZ_FOCZ01000020.1"/>
</dbReference>
<sequence length="300" mass="32766">MKIIVTGSLGNISKPLTEILVKNGHEVTVISSKAEKKNAIAALGAKAAIGSFEDIKFLTETFKGADAVYVMEANDVSQFFNPEFDAIAYNIQIAKNYKEAIAASGVEKVIHLSCIGGHTDKGVGLVALHHGAETALNELPANVQIKFMRPVGFYYNLLQFIPAIKGHGMIFANYGGDEKEPMAAVQDIADTIAEEFDKPFTGRTVQYIASDEVSMKDVAKEIGKAIGIPDMPWVQVPDQDFYNTLLGFGMSPQGAHAFTELNTARRTGLMYEDYINHKPQLGKVKIADYAKEFAAIYNHQ</sequence>
<dbReference type="AlphaFoldDB" id="A0A1V9EJH9"/>
<name>A0A1V9EJH9_9BACT</name>
<dbReference type="InterPro" id="IPR008030">
    <property type="entry name" value="NmrA-like"/>
</dbReference>
<dbReference type="Gene3D" id="3.90.25.10">
    <property type="entry name" value="UDP-galactose 4-epimerase, domain 1"/>
    <property type="match status" value="1"/>
</dbReference>
<accession>A0A1V9EJH9</accession>
<dbReference type="InterPro" id="IPR036291">
    <property type="entry name" value="NAD(P)-bd_dom_sf"/>
</dbReference>
<keyword evidence="3" id="KW-1185">Reference proteome</keyword>
<dbReference type="PANTHER" id="PTHR43162:SF1">
    <property type="entry name" value="PRESTALK A DIFFERENTIATION PROTEIN A"/>
    <property type="match status" value="1"/>
</dbReference>
<dbReference type="OrthoDB" id="2149806at2"/>